<accession>A0A1L3JEC1</accession>
<sequence>MGYGAGLPIAWQGWVFLLLHIMLIIGVVIAIKNPIVQVILVFVVALAPLPIYKARTDGGWKWRS</sequence>
<organism evidence="2 3">
    <name type="scientific">Sphingorhabdus lutea</name>
    <dbReference type="NCBI Taxonomy" id="1913578"/>
    <lineage>
        <taxon>Bacteria</taxon>
        <taxon>Pseudomonadati</taxon>
        <taxon>Pseudomonadota</taxon>
        <taxon>Alphaproteobacteria</taxon>
        <taxon>Sphingomonadales</taxon>
        <taxon>Sphingomonadaceae</taxon>
        <taxon>Sphingorhabdus</taxon>
    </lineage>
</organism>
<evidence type="ECO:0000313" key="2">
    <source>
        <dbReference type="EMBL" id="APG63475.1"/>
    </source>
</evidence>
<feature type="transmembrane region" description="Helical" evidence="1">
    <location>
        <begin position="35"/>
        <end position="54"/>
    </location>
</feature>
<feature type="transmembrane region" description="Helical" evidence="1">
    <location>
        <begin position="9"/>
        <end position="29"/>
    </location>
</feature>
<dbReference type="KEGG" id="sphl:LPB140_02020"/>
<protein>
    <submittedName>
        <fullName evidence="2">Uncharacterized protein</fullName>
    </submittedName>
</protein>
<proteinExistence type="predicted"/>
<dbReference type="Proteomes" id="UP000242561">
    <property type="component" value="Chromosome"/>
</dbReference>
<gene>
    <name evidence="2" type="ORF">LPB140_02020</name>
</gene>
<keyword evidence="3" id="KW-1185">Reference proteome</keyword>
<keyword evidence="1" id="KW-0472">Membrane</keyword>
<dbReference type="STRING" id="1913578.LPB140_02020"/>
<reference evidence="2 3" key="1">
    <citation type="submission" date="2016-11" db="EMBL/GenBank/DDBJ databases">
        <title>Sphingorhabdus sp. LPB0140, isolated from marine environment.</title>
        <authorList>
            <person name="Kim E."/>
            <person name="Yi H."/>
        </authorList>
    </citation>
    <scope>NUCLEOTIDE SEQUENCE [LARGE SCALE GENOMIC DNA]</scope>
    <source>
        <strain evidence="2 3">LPB0140</strain>
    </source>
</reference>
<evidence type="ECO:0000313" key="3">
    <source>
        <dbReference type="Proteomes" id="UP000242561"/>
    </source>
</evidence>
<name>A0A1L3JEC1_9SPHN</name>
<dbReference type="EMBL" id="CP018154">
    <property type="protein sequence ID" value="APG63475.1"/>
    <property type="molecule type" value="Genomic_DNA"/>
</dbReference>
<dbReference type="AlphaFoldDB" id="A0A1L3JEC1"/>
<keyword evidence="1" id="KW-1133">Transmembrane helix</keyword>
<keyword evidence="1" id="KW-0812">Transmembrane</keyword>
<evidence type="ECO:0000256" key="1">
    <source>
        <dbReference type="SAM" id="Phobius"/>
    </source>
</evidence>